<keyword evidence="1" id="KW-0540">Nuclease</keyword>
<evidence type="ECO:0000256" key="3">
    <source>
        <dbReference type="ARBA" id="ARBA00023125"/>
    </source>
</evidence>
<keyword evidence="3" id="KW-0238">DNA-binding</keyword>
<protein>
    <recommendedName>
        <fullName evidence="5">5'-3' exonuclease domain-containing protein</fullName>
    </recommendedName>
</protein>
<comment type="caution">
    <text evidence="6">The sequence shown here is derived from an EMBL/GenBank/DDBJ whole genome shotgun (WGS) entry which is preliminary data.</text>
</comment>
<sequence>MHLTTWMRSIGGILSSSMRPLTLYSVTISYYGPLTTQTSRFVRNIKPAAAGTLHDSQGSRYSSNAKSIYCDHQEKSRLGAPSFRALPSTATGSATCPPRFRSSKKTSSSLTSLAPAKPRSRSGTSILEPIEQPQLTEASTTTLVVDNITSSDITVVSAPKPRTRRSKTAAAEDVALKPSPLPSSADSNEGVITQQLYATAVRRATATQPSPASEETVCRTATTAGILLIVDGNYLANRSFFGYGRGRGLSTSTGTPTSVTYGVMKVLQAALRRVRPTSLAVVFDPPGPTFRSAVSLIDPVAAGSRGMAAAELVRQGRLDWKELASRLLNLPPVIAEMQAAAAAEAAAAPASYLHPCGSFLPPRPPLTPHGDPLQMQRPALRSPMSTAAAMLAAALGPERAELLGLTDLAGVAAGPAAAAALEPPYKSGRASKGGEFYSDLSNLQRLLGVMSVTPLSRPWLEADDLAGLLVQHAVRKGMAVRILSGDRDLMQLVSDPWDVAMLYPATSLLKSPSSIPPSASPSGATSLSAATAAAASEGLAVTTPPPPHRSRLRGSGRAADFPFVELREADVVSALGVAPALVPDYKALTGDASDRLPGVAGIGPKTAVELLASYGNMAGVHCAAAVPASKLSSKRRATLQDALPASQYTLTMARVLGSPGAAALPDGVMSEQHFERLQLRGFDPELVHRAILDLEMQSLARGVHRGGELWTLLRGGREAVITEGCRWST</sequence>
<dbReference type="Gene3D" id="1.10.150.20">
    <property type="entry name" value="5' to 3' exonuclease, C-terminal subdomain"/>
    <property type="match status" value="1"/>
</dbReference>
<dbReference type="SUPFAM" id="SSF47807">
    <property type="entry name" value="5' to 3' exonuclease, C-terminal subdomain"/>
    <property type="match status" value="1"/>
</dbReference>
<feature type="region of interest" description="Disordered" evidence="4">
    <location>
        <begin position="536"/>
        <end position="555"/>
    </location>
</feature>
<dbReference type="Pfam" id="PF01367">
    <property type="entry name" value="5_3_exonuc"/>
    <property type="match status" value="1"/>
</dbReference>
<dbReference type="Gene3D" id="3.40.50.1010">
    <property type="entry name" value="5'-nuclease"/>
    <property type="match status" value="2"/>
</dbReference>
<reference evidence="6" key="1">
    <citation type="journal article" date="2021" name="Proc. Natl. Acad. Sci. U.S.A.">
        <title>Three genomes in the algal genus Volvox reveal the fate of a haploid sex-determining region after a transition to homothallism.</title>
        <authorList>
            <person name="Yamamoto K."/>
            <person name="Hamaji T."/>
            <person name="Kawai-Toyooka H."/>
            <person name="Matsuzaki R."/>
            <person name="Takahashi F."/>
            <person name="Nishimura Y."/>
            <person name="Kawachi M."/>
            <person name="Noguchi H."/>
            <person name="Minakuchi Y."/>
            <person name="Umen J.G."/>
            <person name="Toyoda A."/>
            <person name="Nozaki H."/>
        </authorList>
    </citation>
    <scope>NUCLEOTIDE SEQUENCE</scope>
    <source>
        <strain evidence="6">NIES-3780</strain>
    </source>
</reference>
<name>A0A8J4BDI1_9CHLO</name>
<evidence type="ECO:0000256" key="2">
    <source>
        <dbReference type="ARBA" id="ARBA00022801"/>
    </source>
</evidence>
<gene>
    <name evidence="6" type="ORF">Vafri_11826</name>
</gene>
<dbReference type="InterPro" id="IPR038969">
    <property type="entry name" value="FEN"/>
</dbReference>
<accession>A0A8J4BDI1</accession>
<dbReference type="GO" id="GO:0003677">
    <property type="term" value="F:DNA binding"/>
    <property type="evidence" value="ECO:0007669"/>
    <property type="project" value="UniProtKB-KW"/>
</dbReference>
<dbReference type="CDD" id="cd09898">
    <property type="entry name" value="H3TH_53EXO"/>
    <property type="match status" value="1"/>
</dbReference>
<dbReference type="Pfam" id="PF02739">
    <property type="entry name" value="5_3_exonuc_N"/>
    <property type="match status" value="2"/>
</dbReference>
<dbReference type="EMBL" id="BNCO01000024">
    <property type="protein sequence ID" value="GIL56467.1"/>
    <property type="molecule type" value="Genomic_DNA"/>
</dbReference>
<evidence type="ECO:0000313" key="7">
    <source>
        <dbReference type="Proteomes" id="UP000747399"/>
    </source>
</evidence>
<dbReference type="SMART" id="SM00279">
    <property type="entry name" value="HhH2"/>
    <property type="match status" value="1"/>
</dbReference>
<keyword evidence="7" id="KW-1185">Reference proteome</keyword>
<evidence type="ECO:0000256" key="4">
    <source>
        <dbReference type="SAM" id="MobiDB-lite"/>
    </source>
</evidence>
<evidence type="ECO:0000313" key="6">
    <source>
        <dbReference type="EMBL" id="GIL56467.1"/>
    </source>
</evidence>
<feature type="region of interest" description="Disordered" evidence="4">
    <location>
        <begin position="80"/>
        <end position="134"/>
    </location>
</feature>
<dbReference type="InterPro" id="IPR002421">
    <property type="entry name" value="5-3_exonuclease"/>
</dbReference>
<feature type="region of interest" description="Disordered" evidence="4">
    <location>
        <begin position="156"/>
        <end position="187"/>
    </location>
</feature>
<feature type="domain" description="5'-3' exonuclease" evidence="5">
    <location>
        <begin position="225"/>
        <end position="680"/>
    </location>
</feature>
<evidence type="ECO:0000259" key="5">
    <source>
        <dbReference type="SMART" id="SM00475"/>
    </source>
</evidence>
<dbReference type="SUPFAM" id="SSF88723">
    <property type="entry name" value="PIN domain-like"/>
    <property type="match status" value="2"/>
</dbReference>
<dbReference type="AlphaFoldDB" id="A0A8J4BDI1"/>
<dbReference type="CDD" id="cd09859">
    <property type="entry name" value="PIN_53EXO"/>
    <property type="match status" value="1"/>
</dbReference>
<evidence type="ECO:0000256" key="1">
    <source>
        <dbReference type="ARBA" id="ARBA00022722"/>
    </source>
</evidence>
<dbReference type="PANTHER" id="PTHR42646">
    <property type="entry name" value="FLAP ENDONUCLEASE XNI"/>
    <property type="match status" value="1"/>
</dbReference>
<dbReference type="InterPro" id="IPR029060">
    <property type="entry name" value="PIN-like_dom_sf"/>
</dbReference>
<dbReference type="Proteomes" id="UP000747399">
    <property type="component" value="Unassembled WGS sequence"/>
</dbReference>
<keyword evidence="2" id="KW-0378">Hydrolase</keyword>
<dbReference type="GO" id="GO:0033567">
    <property type="term" value="P:DNA replication, Okazaki fragment processing"/>
    <property type="evidence" value="ECO:0007669"/>
    <property type="project" value="InterPro"/>
</dbReference>
<dbReference type="GO" id="GO:0017108">
    <property type="term" value="F:5'-flap endonuclease activity"/>
    <property type="evidence" value="ECO:0007669"/>
    <property type="project" value="InterPro"/>
</dbReference>
<dbReference type="InterPro" id="IPR020045">
    <property type="entry name" value="DNA_polI_H3TH"/>
</dbReference>
<dbReference type="SMART" id="SM00475">
    <property type="entry name" value="53EXOc"/>
    <property type="match status" value="1"/>
</dbReference>
<dbReference type="InterPro" id="IPR036279">
    <property type="entry name" value="5-3_exonuclease_C_sf"/>
</dbReference>
<dbReference type="InterPro" id="IPR020046">
    <property type="entry name" value="5-3_exonucl_a-hlix_arch_N"/>
</dbReference>
<dbReference type="GO" id="GO:0008409">
    <property type="term" value="F:5'-3' exonuclease activity"/>
    <property type="evidence" value="ECO:0007669"/>
    <property type="project" value="InterPro"/>
</dbReference>
<dbReference type="PANTHER" id="PTHR42646:SF2">
    <property type="entry name" value="5'-3' EXONUCLEASE FAMILY PROTEIN"/>
    <property type="match status" value="1"/>
</dbReference>
<organism evidence="6 7">
    <name type="scientific">Volvox africanus</name>
    <dbReference type="NCBI Taxonomy" id="51714"/>
    <lineage>
        <taxon>Eukaryota</taxon>
        <taxon>Viridiplantae</taxon>
        <taxon>Chlorophyta</taxon>
        <taxon>core chlorophytes</taxon>
        <taxon>Chlorophyceae</taxon>
        <taxon>CS clade</taxon>
        <taxon>Chlamydomonadales</taxon>
        <taxon>Volvocaceae</taxon>
        <taxon>Volvox</taxon>
    </lineage>
</organism>
<proteinExistence type="predicted"/>
<dbReference type="InterPro" id="IPR008918">
    <property type="entry name" value="HhH2"/>
</dbReference>